<evidence type="ECO:0000313" key="4">
    <source>
        <dbReference type="Proteomes" id="UP000275078"/>
    </source>
</evidence>
<dbReference type="EMBL" id="ML119649">
    <property type="protein sequence ID" value="RPA86461.1"/>
    <property type="molecule type" value="Genomic_DNA"/>
</dbReference>
<dbReference type="AlphaFoldDB" id="A0A3N4IQG6"/>
<evidence type="ECO:0000256" key="1">
    <source>
        <dbReference type="SAM" id="MobiDB-lite"/>
    </source>
</evidence>
<feature type="compositionally biased region" description="Basic and acidic residues" evidence="1">
    <location>
        <begin position="172"/>
        <end position="186"/>
    </location>
</feature>
<keyword evidence="2" id="KW-0732">Signal</keyword>
<dbReference type="Proteomes" id="UP000275078">
    <property type="component" value="Unassembled WGS sequence"/>
</dbReference>
<evidence type="ECO:0008006" key="5">
    <source>
        <dbReference type="Google" id="ProtNLM"/>
    </source>
</evidence>
<feature type="region of interest" description="Disordered" evidence="1">
    <location>
        <begin position="143"/>
        <end position="187"/>
    </location>
</feature>
<organism evidence="3 4">
    <name type="scientific">Ascobolus immersus RN42</name>
    <dbReference type="NCBI Taxonomy" id="1160509"/>
    <lineage>
        <taxon>Eukaryota</taxon>
        <taxon>Fungi</taxon>
        <taxon>Dikarya</taxon>
        <taxon>Ascomycota</taxon>
        <taxon>Pezizomycotina</taxon>
        <taxon>Pezizomycetes</taxon>
        <taxon>Pezizales</taxon>
        <taxon>Ascobolaceae</taxon>
        <taxon>Ascobolus</taxon>
    </lineage>
</organism>
<keyword evidence="4" id="KW-1185">Reference proteome</keyword>
<reference evidence="3 4" key="1">
    <citation type="journal article" date="2018" name="Nat. Ecol. Evol.">
        <title>Pezizomycetes genomes reveal the molecular basis of ectomycorrhizal truffle lifestyle.</title>
        <authorList>
            <person name="Murat C."/>
            <person name="Payen T."/>
            <person name="Noel B."/>
            <person name="Kuo A."/>
            <person name="Morin E."/>
            <person name="Chen J."/>
            <person name="Kohler A."/>
            <person name="Krizsan K."/>
            <person name="Balestrini R."/>
            <person name="Da Silva C."/>
            <person name="Montanini B."/>
            <person name="Hainaut M."/>
            <person name="Levati E."/>
            <person name="Barry K.W."/>
            <person name="Belfiori B."/>
            <person name="Cichocki N."/>
            <person name="Clum A."/>
            <person name="Dockter R.B."/>
            <person name="Fauchery L."/>
            <person name="Guy J."/>
            <person name="Iotti M."/>
            <person name="Le Tacon F."/>
            <person name="Lindquist E.A."/>
            <person name="Lipzen A."/>
            <person name="Malagnac F."/>
            <person name="Mello A."/>
            <person name="Molinier V."/>
            <person name="Miyauchi S."/>
            <person name="Poulain J."/>
            <person name="Riccioni C."/>
            <person name="Rubini A."/>
            <person name="Sitrit Y."/>
            <person name="Splivallo R."/>
            <person name="Traeger S."/>
            <person name="Wang M."/>
            <person name="Zifcakova L."/>
            <person name="Wipf D."/>
            <person name="Zambonelli A."/>
            <person name="Paolocci F."/>
            <person name="Nowrousian M."/>
            <person name="Ottonello S."/>
            <person name="Baldrian P."/>
            <person name="Spatafora J.W."/>
            <person name="Henrissat B."/>
            <person name="Nagy L.G."/>
            <person name="Aury J.M."/>
            <person name="Wincker P."/>
            <person name="Grigoriev I.V."/>
            <person name="Bonfante P."/>
            <person name="Martin F.M."/>
        </authorList>
    </citation>
    <scope>NUCLEOTIDE SEQUENCE [LARGE SCALE GENOMIC DNA]</scope>
    <source>
        <strain evidence="3 4">RN42</strain>
    </source>
</reference>
<evidence type="ECO:0000313" key="3">
    <source>
        <dbReference type="EMBL" id="RPA86461.1"/>
    </source>
</evidence>
<evidence type="ECO:0000256" key="2">
    <source>
        <dbReference type="SAM" id="SignalP"/>
    </source>
</evidence>
<accession>A0A3N4IQG6</accession>
<protein>
    <recommendedName>
        <fullName evidence="5">Extracellular membrane protein CFEM domain-containing protein</fullName>
    </recommendedName>
</protein>
<sequence length="218" mass="23629">MQSFILLPLLALPILAQNTTVAILNDPIVFKDLTDLPSFLAQTAQCTSECYRNEFIGYATASKANCTITGAAGEKVDWACFCKNVWKVDYEGDDAVNDAFALCGSKLSGKCTVEKEKPLEVEETFEDYDDKVEDAFTKYCEDVHNKPKDADNDDDSDDSSSTPGSTAPTQPKTDDKKPTTDTKVADTTKSGAEALTVKGLGFTGFLLAGMFAFFTIGF</sequence>
<gene>
    <name evidence="3" type="ORF">BJ508DRAFT_321596</name>
</gene>
<name>A0A3N4IQG6_ASCIM</name>
<proteinExistence type="predicted"/>
<feature type="signal peptide" evidence="2">
    <location>
        <begin position="1"/>
        <end position="16"/>
    </location>
</feature>
<feature type="chain" id="PRO_5018095819" description="Extracellular membrane protein CFEM domain-containing protein" evidence="2">
    <location>
        <begin position="17"/>
        <end position="218"/>
    </location>
</feature>